<evidence type="ECO:0008006" key="3">
    <source>
        <dbReference type="Google" id="ProtNLM"/>
    </source>
</evidence>
<proteinExistence type="predicted"/>
<evidence type="ECO:0000313" key="2">
    <source>
        <dbReference type="Proteomes" id="UP000674179"/>
    </source>
</evidence>
<comment type="caution">
    <text evidence="1">The sequence shown here is derived from an EMBL/GenBank/DDBJ whole genome shotgun (WGS) entry which is preliminary data.</text>
</comment>
<dbReference type="Proteomes" id="UP000674179">
    <property type="component" value="Chromosome 23"/>
</dbReference>
<dbReference type="OrthoDB" id="5596992at2759"/>
<dbReference type="GeneID" id="94172717"/>
<keyword evidence="2" id="KW-1185">Reference proteome</keyword>
<reference evidence="1 2" key="1">
    <citation type="submission" date="2021-02" db="EMBL/GenBank/DDBJ databases">
        <title>Leishmania (Mundinia) enrietti genome sequencing and assembly.</title>
        <authorList>
            <person name="Almutairi H."/>
            <person name="Gatherer D."/>
        </authorList>
    </citation>
    <scope>NUCLEOTIDE SEQUENCE [LARGE SCALE GENOMIC DNA]</scope>
    <source>
        <strain evidence="1">CUR178</strain>
    </source>
</reference>
<accession>A0A836H3P1</accession>
<gene>
    <name evidence="1" type="ORF">CUR178_05518</name>
</gene>
<sequence length="467" mass="50901">MVELHVFDFDGTIFYSPVADPNAVAAALVAAGDLSAEDVAAVAKELDGKLRNVTSSGGLGWYQSLSTLSPPAVPERPDESTWFVEPILAHIRAIVETRNTLMMQRLPTAGAQPAVPTVDMPLIYVLTGRDVKYHDRIWALLHQAGLDMEVEDVLLKSNETAGTVKYKLNQFFSLIQYHRPSRVFYYEDRVEQGMRLLEGMRVLEEVLYIDAGDKYNDTVNRASEYWKADRVGVVTFDVAGGATKTAKLEEGKQYCDCRDEVRRRRDDVTMTPSPTTVLQTPQPTVVPYTNREGAACQDTAGSGAHLTTLVASLRTSPYSLLRDACYPVDRRVLLDSLSPTDTLPEAKAAAVLSQAKRQAQQWVEGTVRFYNAKSGYGGSGGAEGGPPALSRPTTTGMAKAKRAAGYNARALRAAVSFTVPPPFVFVMVLVPPALSGRSSSMLSGEQLVALLRTLEEEKRAAHQVVAS</sequence>
<dbReference type="EMBL" id="JAFHKP010000023">
    <property type="protein sequence ID" value="KAG5478937.1"/>
    <property type="molecule type" value="Genomic_DNA"/>
</dbReference>
<name>A0A836H3P1_LEIEN</name>
<organism evidence="1 2">
    <name type="scientific">Leishmania enriettii</name>
    <dbReference type="NCBI Taxonomy" id="5663"/>
    <lineage>
        <taxon>Eukaryota</taxon>
        <taxon>Discoba</taxon>
        <taxon>Euglenozoa</taxon>
        <taxon>Kinetoplastea</taxon>
        <taxon>Metakinetoplastina</taxon>
        <taxon>Trypanosomatida</taxon>
        <taxon>Trypanosomatidae</taxon>
        <taxon>Leishmaniinae</taxon>
        <taxon>Leishmania</taxon>
    </lineage>
</organism>
<dbReference type="RefSeq" id="XP_067692995.1">
    <property type="nucleotide sequence ID" value="XM_067837207.1"/>
</dbReference>
<protein>
    <recommendedName>
        <fullName evidence="3">Swiss Army Knife RNA repair protein HAD domain-containing protein</fullName>
    </recommendedName>
</protein>
<evidence type="ECO:0000313" key="1">
    <source>
        <dbReference type="EMBL" id="KAG5478937.1"/>
    </source>
</evidence>
<dbReference type="AlphaFoldDB" id="A0A836H3P1"/>
<dbReference type="KEGG" id="lenr:94172717"/>